<dbReference type="AlphaFoldDB" id="B1I6W0"/>
<dbReference type="Proteomes" id="UP000008544">
    <property type="component" value="Chromosome"/>
</dbReference>
<reference evidence="1 2" key="2">
    <citation type="journal article" date="2008" name="Science">
        <title>Environmental genomics reveals a single-species ecosystem deep within Earth.</title>
        <authorList>
            <person name="Chivian D."/>
            <person name="Brodie E.L."/>
            <person name="Alm E.J."/>
            <person name="Culley D.E."/>
            <person name="Dehal P.S."/>
            <person name="Desantis T.Z."/>
            <person name="Gihring T.M."/>
            <person name="Lapidus A."/>
            <person name="Lin L.H."/>
            <person name="Lowry S.R."/>
            <person name="Moser D.P."/>
            <person name="Richardson P.M."/>
            <person name="Southam G."/>
            <person name="Wanger G."/>
            <person name="Pratt L.M."/>
            <person name="Andersen G.L."/>
            <person name="Hazen T.C."/>
            <person name="Brockman F.J."/>
            <person name="Arkin A.P."/>
            <person name="Onstott T.C."/>
        </authorList>
    </citation>
    <scope>NUCLEOTIDE SEQUENCE [LARGE SCALE GENOMIC DNA]</scope>
    <source>
        <strain evidence="1 2">MP104C</strain>
    </source>
</reference>
<name>B1I6W0_DESAP</name>
<keyword evidence="2" id="KW-1185">Reference proteome</keyword>
<dbReference type="STRING" id="477974.Daud_1706"/>
<proteinExistence type="predicted"/>
<dbReference type="KEGG" id="dau:Daud_1706"/>
<organism evidence="1 2">
    <name type="scientific">Desulforudis audaxviator (strain MP104C)</name>
    <dbReference type="NCBI Taxonomy" id="477974"/>
    <lineage>
        <taxon>Bacteria</taxon>
        <taxon>Bacillati</taxon>
        <taxon>Bacillota</taxon>
        <taxon>Clostridia</taxon>
        <taxon>Thermoanaerobacterales</taxon>
        <taxon>Candidatus Desulforudaceae</taxon>
        <taxon>Candidatus Desulforudis</taxon>
    </lineage>
</organism>
<dbReference type="EMBL" id="CP000860">
    <property type="protein sequence ID" value="ACA60205.1"/>
    <property type="molecule type" value="Genomic_DNA"/>
</dbReference>
<sequence length="142" mass="15800">MVNLLLRRMVRKSLVKLERINGRTLRYIVTPKGMAEKTKAACHYLRQSYQQILKISRALEMVVAGETARHGRKPQVVFYGPADEILEILKIAAGQLGLDYRVAAAPSALNELPAEHLLVITWTTEETAEPPGVPTVNILEAV</sequence>
<dbReference type="eggNOG" id="COG1846">
    <property type="taxonomic scope" value="Bacteria"/>
</dbReference>
<reference evidence="2" key="1">
    <citation type="submission" date="2007-10" db="EMBL/GenBank/DDBJ databases">
        <title>Complete sequence of chromosome of Desulforudis audaxviator MP104C.</title>
        <authorList>
            <person name="Copeland A."/>
            <person name="Lucas S."/>
            <person name="Lapidus A."/>
            <person name="Barry K."/>
            <person name="Glavina del Rio T."/>
            <person name="Dalin E."/>
            <person name="Tice H."/>
            <person name="Bruce D."/>
            <person name="Pitluck S."/>
            <person name="Lowry S.R."/>
            <person name="Larimer F."/>
            <person name="Land M.L."/>
            <person name="Hauser L."/>
            <person name="Kyrpides N."/>
            <person name="Ivanova N.N."/>
            <person name="Richardson P."/>
        </authorList>
    </citation>
    <scope>NUCLEOTIDE SEQUENCE [LARGE SCALE GENOMIC DNA]</scope>
    <source>
        <strain evidence="2">MP104C</strain>
    </source>
</reference>
<protein>
    <submittedName>
        <fullName evidence="1">Uncharacterized protein</fullName>
    </submittedName>
</protein>
<evidence type="ECO:0000313" key="2">
    <source>
        <dbReference type="Proteomes" id="UP000008544"/>
    </source>
</evidence>
<dbReference type="HOGENOM" id="CLU_1812640_0_0_9"/>
<evidence type="ECO:0000313" key="1">
    <source>
        <dbReference type="EMBL" id="ACA60205.1"/>
    </source>
</evidence>
<gene>
    <name evidence="1" type="ordered locus">Daud_1706</name>
</gene>
<accession>B1I6W0</accession>